<dbReference type="PANTHER" id="PTHR30472">
    <property type="entry name" value="FERRIC ENTEROBACTIN TRANSPORT SYSTEM PERMEASE PROTEIN"/>
    <property type="match status" value="1"/>
</dbReference>
<sequence length="310" mass="32792">MKKAVITYSLLTMMIIATLYFALSHGASNISLTSMSQTDLNLLLNIRLPRIVSALVAGAALSISGLFFQAAFRNPIADPGIMGVSSAAGLFQTLFGILFPAFFIGKTLAAVLGALVAFVLLIQFQKYFDPFRLIIVGVAINAVFTGIAEVVTSKASSSLATSSWSSTLILTISGIIGLIIALVLANWANYLKVSDEQLSSLGISASFIRLVLLLLAVFLAGVTTACCGVLAFIGIIVPQVGRAILGHDYQKLTTFSIMAGSWLMLFVDTLGRTINPPNEIAAGTLLAIIGGPMMIVILLSMNRGKRDVRS</sequence>
<evidence type="ECO:0000256" key="5">
    <source>
        <dbReference type="ARBA" id="ARBA00022475"/>
    </source>
</evidence>
<dbReference type="eggNOG" id="COG0609">
    <property type="taxonomic scope" value="Bacteria"/>
</dbReference>
<evidence type="ECO:0000256" key="9">
    <source>
        <dbReference type="ARBA" id="ARBA00023136"/>
    </source>
</evidence>
<evidence type="ECO:0000256" key="11">
    <source>
        <dbReference type="ARBA" id="ARBA00031149"/>
    </source>
</evidence>
<dbReference type="InterPro" id="IPR037294">
    <property type="entry name" value="ABC_BtuC-like"/>
</dbReference>
<comment type="caution">
    <text evidence="14">The sequence shown here is derived from an EMBL/GenBank/DDBJ whole genome shotgun (WGS) entry which is preliminary data.</text>
</comment>
<evidence type="ECO:0000313" key="15">
    <source>
        <dbReference type="Proteomes" id="UP000009311"/>
    </source>
</evidence>
<keyword evidence="7 13" id="KW-1133">Transmembrane helix</keyword>
<dbReference type="PANTHER" id="PTHR30472:SF21">
    <property type="entry name" value="HEME-IRON TRANSPORT SYSTEM PERMEASE PROTEIN ISDF-RELATED"/>
    <property type="match status" value="1"/>
</dbReference>
<keyword evidence="15" id="KW-1185">Reference proteome</keyword>
<evidence type="ECO:0000256" key="6">
    <source>
        <dbReference type="ARBA" id="ARBA00022692"/>
    </source>
</evidence>
<organism evidence="14 15">
    <name type="scientific">Lactobacillus pasteurii DSM 23907 = CRBIP 24.76</name>
    <dbReference type="NCBI Taxonomy" id="1423790"/>
    <lineage>
        <taxon>Bacteria</taxon>
        <taxon>Bacillati</taxon>
        <taxon>Bacillota</taxon>
        <taxon>Bacilli</taxon>
        <taxon>Lactobacillales</taxon>
        <taxon>Lactobacillaceae</taxon>
        <taxon>Lactobacillus</taxon>
    </lineage>
</organism>
<comment type="function">
    <text evidence="10">Part of the binding-protein-dependent transport system for heme-iron. Responsible for the translocation of the substrate across the membrane.</text>
</comment>
<keyword evidence="4" id="KW-0813">Transport</keyword>
<keyword evidence="6 13" id="KW-0812">Transmembrane</keyword>
<dbReference type="GO" id="GO:0022857">
    <property type="term" value="F:transmembrane transporter activity"/>
    <property type="evidence" value="ECO:0007669"/>
    <property type="project" value="InterPro"/>
</dbReference>
<name>I7LAN7_9LACO</name>
<dbReference type="InterPro" id="IPR000522">
    <property type="entry name" value="ABC_transptr_permease_BtuC"/>
</dbReference>
<evidence type="ECO:0000256" key="10">
    <source>
        <dbReference type="ARBA" id="ARBA00025320"/>
    </source>
</evidence>
<feature type="transmembrane region" description="Helical" evidence="13">
    <location>
        <begin position="80"/>
        <end position="101"/>
    </location>
</feature>
<gene>
    <name evidence="14" type="ORF">BN53_02000</name>
</gene>
<dbReference type="Pfam" id="PF01032">
    <property type="entry name" value="FecCD"/>
    <property type="match status" value="1"/>
</dbReference>
<evidence type="ECO:0000256" key="3">
    <source>
        <dbReference type="ARBA" id="ARBA00018524"/>
    </source>
</evidence>
<dbReference type="GO" id="GO:0005886">
    <property type="term" value="C:plasma membrane"/>
    <property type="evidence" value="ECO:0007669"/>
    <property type="project" value="UniProtKB-SubCell"/>
</dbReference>
<feature type="transmembrane region" description="Helical" evidence="13">
    <location>
        <begin position="48"/>
        <end position="68"/>
    </location>
</feature>
<dbReference type="OrthoDB" id="9811721at2"/>
<feature type="transmembrane region" description="Helical" evidence="13">
    <location>
        <begin position="131"/>
        <end position="152"/>
    </location>
</feature>
<evidence type="ECO:0000256" key="13">
    <source>
        <dbReference type="SAM" id="Phobius"/>
    </source>
</evidence>
<dbReference type="AlphaFoldDB" id="I7LAN7"/>
<proteinExistence type="inferred from homology"/>
<reference evidence="14 15" key="1">
    <citation type="submission" date="2012-06" db="EMBL/GenBank/DDBJ databases">
        <title>Draft Genome Sequence of Lactobacillus pasteurii CRBIP 24.76T.</title>
        <authorList>
            <person name="Cousin S."/>
            <person name="Bouchier C."/>
            <person name="Loux V."/>
            <person name="Ma L."/>
            <person name="Creno S."/>
            <person name="Bizet C."/>
            <person name="Clermont D."/>
        </authorList>
    </citation>
    <scope>NUCLEOTIDE SEQUENCE [LARGE SCALE GENOMIC DNA]</scope>
    <source>
        <strain evidence="15">CRBIP 24.76T</strain>
    </source>
</reference>
<comment type="subcellular location">
    <subcellularLocation>
        <location evidence="1">Cell membrane</location>
        <topology evidence="1">Multi-pass membrane protein</topology>
    </subcellularLocation>
</comment>
<evidence type="ECO:0000256" key="4">
    <source>
        <dbReference type="ARBA" id="ARBA00022448"/>
    </source>
</evidence>
<dbReference type="SUPFAM" id="SSF81345">
    <property type="entry name" value="ABC transporter involved in vitamin B12 uptake, BtuC"/>
    <property type="match status" value="1"/>
</dbReference>
<evidence type="ECO:0000313" key="14">
    <source>
        <dbReference type="EMBL" id="CCI84876.1"/>
    </source>
</evidence>
<keyword evidence="8" id="KW-0408">Iron</keyword>
<dbReference type="STRING" id="1423790.BN53_02000"/>
<evidence type="ECO:0000256" key="12">
    <source>
        <dbReference type="ARBA" id="ARBA00031465"/>
    </source>
</evidence>
<accession>I7LAN7</accession>
<feature type="transmembrane region" description="Helical" evidence="13">
    <location>
        <begin position="108"/>
        <end position="125"/>
    </location>
</feature>
<dbReference type="PATRIC" id="fig|1423790.3.peg.968"/>
<evidence type="ECO:0000256" key="8">
    <source>
        <dbReference type="ARBA" id="ARBA00023004"/>
    </source>
</evidence>
<feature type="transmembrane region" description="Helical" evidence="13">
    <location>
        <begin position="164"/>
        <end position="187"/>
    </location>
</feature>
<dbReference type="Proteomes" id="UP000009311">
    <property type="component" value="Unassembled WGS sequence"/>
</dbReference>
<keyword evidence="5" id="KW-1003">Cell membrane</keyword>
<feature type="transmembrane region" description="Helical" evidence="13">
    <location>
        <begin position="207"/>
        <end position="240"/>
    </location>
</feature>
<comment type="similarity">
    <text evidence="2">Belongs to the binding-protein-dependent transport system permease family. FecCD subfamily.</text>
</comment>
<dbReference type="Gene3D" id="1.10.3470.10">
    <property type="entry name" value="ABC transporter involved in vitamin B12 uptake, BtuC"/>
    <property type="match status" value="1"/>
</dbReference>
<dbReference type="EMBL" id="CAKD01000013">
    <property type="protein sequence ID" value="CCI84876.1"/>
    <property type="molecule type" value="Genomic_DNA"/>
</dbReference>
<feature type="transmembrane region" description="Helical" evidence="13">
    <location>
        <begin position="280"/>
        <end position="301"/>
    </location>
</feature>
<evidence type="ECO:0000256" key="1">
    <source>
        <dbReference type="ARBA" id="ARBA00004651"/>
    </source>
</evidence>
<dbReference type="RefSeq" id="WP_009559429.1">
    <property type="nucleotide sequence ID" value="NZ_AYZN01000002.1"/>
</dbReference>
<evidence type="ECO:0000256" key="2">
    <source>
        <dbReference type="ARBA" id="ARBA00007935"/>
    </source>
</evidence>
<evidence type="ECO:0000256" key="7">
    <source>
        <dbReference type="ARBA" id="ARBA00022989"/>
    </source>
</evidence>
<keyword evidence="9 13" id="KW-0472">Membrane</keyword>
<feature type="transmembrane region" description="Helical" evidence="13">
    <location>
        <begin position="6"/>
        <end position="27"/>
    </location>
</feature>
<dbReference type="GO" id="GO:0033214">
    <property type="term" value="P:siderophore-iron import into cell"/>
    <property type="evidence" value="ECO:0007669"/>
    <property type="project" value="TreeGrafter"/>
</dbReference>
<protein>
    <recommendedName>
        <fullName evidence="3">Probable heme-iron transport system permease protein IsdF</fullName>
    </recommendedName>
    <alternativeName>
        <fullName evidence="12">Iron-regulated surface determinant protein F</fullName>
    </alternativeName>
    <alternativeName>
        <fullName evidence="11">Staphylococcal iron-regulated protein G</fullName>
    </alternativeName>
</protein>